<evidence type="ECO:0000313" key="9">
    <source>
        <dbReference type="Proteomes" id="UP001396898"/>
    </source>
</evidence>
<feature type="region of interest" description="Disordered" evidence="7">
    <location>
        <begin position="9"/>
        <end position="37"/>
    </location>
</feature>
<evidence type="ECO:0000256" key="1">
    <source>
        <dbReference type="ARBA" id="ARBA00004173"/>
    </source>
</evidence>
<sequence length="262" mass="28370">MHGILSLWKGNQPPVSGDGEPSGDGPQDENDRGPYVLAPGGASDEGIGIIFVHGRRGSLLGTWSCQSGLCWPRDLLAKDDSRHQESSSWGLSGFAENLLTDLASLRVVVVTQLTALIGRINRPIVFIAHILGILVIKEALIAADNSLSHGRLPDQEEVYSSTKGVISFGMPHRCSDESALGEMLWRTPKISLRQPKTQLLAVLRQDSHILEKQRDEFTTRIKDMDILCFTETTATSIGMIFPAASAVYDGFSVQSASAEATT</sequence>
<comment type="caution">
    <text evidence="8">The sequence shown here is derived from an EMBL/GenBank/DDBJ whole genome shotgun (WGS) entry which is preliminary data.</text>
</comment>
<evidence type="ECO:0000256" key="6">
    <source>
        <dbReference type="ARBA" id="ARBA00023136"/>
    </source>
</evidence>
<dbReference type="EMBL" id="JAQQWI010000002">
    <property type="protein sequence ID" value="KAK8037643.1"/>
    <property type="molecule type" value="Genomic_DNA"/>
</dbReference>
<keyword evidence="4" id="KW-0256">Endoplasmic reticulum</keyword>
<dbReference type="PANTHER" id="PTHR48182">
    <property type="entry name" value="PROTEIN SERAC1"/>
    <property type="match status" value="1"/>
</dbReference>
<name>A0ABR1STH5_9PEZI</name>
<protein>
    <submittedName>
        <fullName evidence="8">Uncharacterized protein</fullName>
    </submittedName>
</protein>
<comment type="subcellular location">
    <subcellularLocation>
        <location evidence="2">Endoplasmic reticulum</location>
    </subcellularLocation>
    <subcellularLocation>
        <location evidence="3">Membrane</location>
    </subcellularLocation>
    <subcellularLocation>
        <location evidence="1">Mitochondrion</location>
    </subcellularLocation>
</comment>
<reference evidence="8 9" key="1">
    <citation type="submission" date="2023-01" db="EMBL/GenBank/DDBJ databases">
        <title>Analysis of 21 Apiospora genomes using comparative genomics revels a genus with tremendous synthesis potential of carbohydrate active enzymes and secondary metabolites.</title>
        <authorList>
            <person name="Sorensen T."/>
        </authorList>
    </citation>
    <scope>NUCLEOTIDE SEQUENCE [LARGE SCALE GENOMIC DNA]</scope>
    <source>
        <strain evidence="8 9">CBS 20057</strain>
    </source>
</reference>
<evidence type="ECO:0000313" key="8">
    <source>
        <dbReference type="EMBL" id="KAK8037643.1"/>
    </source>
</evidence>
<accession>A0ABR1STH5</accession>
<dbReference type="Proteomes" id="UP001396898">
    <property type="component" value="Unassembled WGS sequence"/>
</dbReference>
<dbReference type="InterPro" id="IPR052374">
    <property type="entry name" value="SERAC1"/>
</dbReference>
<keyword evidence="9" id="KW-1185">Reference proteome</keyword>
<organism evidence="8 9">
    <name type="scientific">Apiospora marii</name>
    <dbReference type="NCBI Taxonomy" id="335849"/>
    <lineage>
        <taxon>Eukaryota</taxon>
        <taxon>Fungi</taxon>
        <taxon>Dikarya</taxon>
        <taxon>Ascomycota</taxon>
        <taxon>Pezizomycotina</taxon>
        <taxon>Sordariomycetes</taxon>
        <taxon>Xylariomycetidae</taxon>
        <taxon>Amphisphaeriales</taxon>
        <taxon>Apiosporaceae</taxon>
        <taxon>Apiospora</taxon>
    </lineage>
</organism>
<evidence type="ECO:0000256" key="2">
    <source>
        <dbReference type="ARBA" id="ARBA00004240"/>
    </source>
</evidence>
<dbReference type="PANTHER" id="PTHR48182:SF2">
    <property type="entry name" value="PROTEIN SERAC1"/>
    <property type="match status" value="1"/>
</dbReference>
<evidence type="ECO:0000256" key="7">
    <source>
        <dbReference type="SAM" id="MobiDB-lite"/>
    </source>
</evidence>
<gene>
    <name evidence="8" type="ORF">PG991_000989</name>
</gene>
<evidence type="ECO:0000256" key="3">
    <source>
        <dbReference type="ARBA" id="ARBA00004370"/>
    </source>
</evidence>
<evidence type="ECO:0000256" key="5">
    <source>
        <dbReference type="ARBA" id="ARBA00023128"/>
    </source>
</evidence>
<proteinExistence type="predicted"/>
<keyword evidence="6" id="KW-0472">Membrane</keyword>
<keyword evidence="5" id="KW-0496">Mitochondrion</keyword>
<evidence type="ECO:0000256" key="4">
    <source>
        <dbReference type="ARBA" id="ARBA00022824"/>
    </source>
</evidence>